<gene>
    <name evidence="1" type="ORF">Naga_100438g2</name>
</gene>
<reference evidence="1 2" key="1">
    <citation type="journal article" date="2014" name="Mol. Plant">
        <title>Chromosome Scale Genome Assembly and Transcriptome Profiling of Nannochloropsis gaditana in Nitrogen Depletion.</title>
        <authorList>
            <person name="Corteggiani Carpinelli E."/>
            <person name="Telatin A."/>
            <person name="Vitulo N."/>
            <person name="Forcato C."/>
            <person name="D'Angelo M."/>
            <person name="Schiavon R."/>
            <person name="Vezzi A."/>
            <person name="Giacometti G.M."/>
            <person name="Morosinotto T."/>
            <person name="Valle G."/>
        </authorList>
    </citation>
    <scope>NUCLEOTIDE SEQUENCE [LARGE SCALE GENOMIC DNA]</scope>
    <source>
        <strain evidence="1 2">B-31</strain>
    </source>
</reference>
<accession>W7TV10</accession>
<dbReference type="Proteomes" id="UP000019335">
    <property type="component" value="Chromosome 7"/>
</dbReference>
<dbReference type="AlphaFoldDB" id="W7TV10"/>
<evidence type="ECO:0000313" key="2">
    <source>
        <dbReference type="Proteomes" id="UP000019335"/>
    </source>
</evidence>
<keyword evidence="2" id="KW-1185">Reference proteome</keyword>
<protein>
    <submittedName>
        <fullName evidence="1">Uncharacterized protein</fullName>
    </submittedName>
</protein>
<sequence>MGCHLSGVLCLERRGDLWRRRWWEKGHLLTYQTLPVTWPPSRCRGPRRTGSRALTRSWTLAGGRSTAGMACGMGGDGPQSPRIPAVQRATRHLKMRMLRTVCNVHQGDREMWGIFGFFPQLVECHARGQVEANRGAKKGKDGRMMTECTGVQARCETEGKKSCRIIT</sequence>
<organism evidence="1 2">
    <name type="scientific">Nannochloropsis gaditana</name>
    <dbReference type="NCBI Taxonomy" id="72520"/>
    <lineage>
        <taxon>Eukaryota</taxon>
        <taxon>Sar</taxon>
        <taxon>Stramenopiles</taxon>
        <taxon>Ochrophyta</taxon>
        <taxon>Eustigmatophyceae</taxon>
        <taxon>Eustigmatales</taxon>
        <taxon>Monodopsidaceae</taxon>
        <taxon>Nannochloropsis</taxon>
    </lineage>
</organism>
<evidence type="ECO:0000313" key="1">
    <source>
        <dbReference type="EMBL" id="EWM27378.1"/>
    </source>
</evidence>
<comment type="caution">
    <text evidence="1">The sequence shown here is derived from an EMBL/GenBank/DDBJ whole genome shotgun (WGS) entry which is preliminary data.</text>
</comment>
<dbReference type="EMBL" id="AZIL01000472">
    <property type="protein sequence ID" value="EWM27378.1"/>
    <property type="molecule type" value="Genomic_DNA"/>
</dbReference>
<name>W7TV10_9STRA</name>
<proteinExistence type="predicted"/>